<evidence type="ECO:0000313" key="4">
    <source>
        <dbReference type="Proteomes" id="UP000284202"/>
    </source>
</evidence>
<dbReference type="RefSeq" id="WP_119749372.1">
    <property type="nucleotide sequence ID" value="NZ_QZCG01000008.1"/>
</dbReference>
<keyword evidence="1" id="KW-0812">Transmembrane</keyword>
<comment type="caution">
    <text evidence="3">The sequence shown here is derived from an EMBL/GenBank/DDBJ whole genome shotgun (WGS) entry which is preliminary data.</text>
</comment>
<keyword evidence="1" id="KW-0472">Membrane</keyword>
<feature type="transmembrane region" description="Helical" evidence="1">
    <location>
        <begin position="92"/>
        <end position="111"/>
    </location>
</feature>
<organism evidence="3 4">
    <name type="scientific">Paracoccus onubensis</name>
    <dbReference type="NCBI Taxonomy" id="1675788"/>
    <lineage>
        <taxon>Bacteria</taxon>
        <taxon>Pseudomonadati</taxon>
        <taxon>Pseudomonadota</taxon>
        <taxon>Alphaproteobacteria</taxon>
        <taxon>Rhodobacterales</taxon>
        <taxon>Paracoccaceae</taxon>
        <taxon>Paracoccus</taxon>
    </lineage>
</organism>
<dbReference type="OrthoDB" id="7779102at2"/>
<name>A0A418SUA9_9RHOB</name>
<sequence>MRATFIVSCLLFLLAVAYWLGADQISVSRLAGGVGADGMPKLLAVALGVLSLAFATQTFFQMRAKKLAAPADPVKESDEPANWHQHARAMGLIVLGGFYILLLPHLGYMLSSMLMLGGVSFYAGLKPSLRMLAFAVIGGVVYYLIFTRILGIPLPSGFWPRLF</sequence>
<dbReference type="InterPro" id="IPR009936">
    <property type="entry name" value="DUF1468"/>
</dbReference>
<gene>
    <name evidence="3" type="ORF">D3P04_12495</name>
</gene>
<dbReference type="EMBL" id="QZCG01000008">
    <property type="protein sequence ID" value="RJE84468.1"/>
    <property type="molecule type" value="Genomic_DNA"/>
</dbReference>
<protein>
    <submittedName>
        <fullName evidence="3">Tripartite tricarboxylate transporter TctB family protein</fullName>
    </submittedName>
</protein>
<reference evidence="4" key="1">
    <citation type="submission" date="2018-09" db="EMBL/GenBank/DDBJ databases">
        <title>Acidovorax cavernicola nov. sp. isolated from Gruta de las Maravillas (Aracena, Spain).</title>
        <authorList>
            <person name="Jurado V."/>
            <person name="Gutierrez-Patricio S."/>
            <person name="Gonzalez-Pimentel J.L."/>
            <person name="Miller A.Z."/>
            <person name="Laiz L."/>
            <person name="Saiz-Jimenez C."/>
        </authorList>
    </citation>
    <scope>NUCLEOTIDE SEQUENCE [LARGE SCALE GENOMIC DNA]</scope>
    <source>
        <strain evidence="4">1011MAR3C25</strain>
    </source>
</reference>
<keyword evidence="4" id="KW-1185">Reference proteome</keyword>
<proteinExistence type="predicted"/>
<dbReference type="Pfam" id="PF07331">
    <property type="entry name" value="TctB"/>
    <property type="match status" value="1"/>
</dbReference>
<accession>A0A418SUA9</accession>
<dbReference type="AlphaFoldDB" id="A0A418SUA9"/>
<feature type="transmembrane region" description="Helical" evidence="1">
    <location>
        <begin position="131"/>
        <end position="151"/>
    </location>
</feature>
<evidence type="ECO:0000259" key="2">
    <source>
        <dbReference type="Pfam" id="PF07331"/>
    </source>
</evidence>
<evidence type="ECO:0000256" key="1">
    <source>
        <dbReference type="SAM" id="Phobius"/>
    </source>
</evidence>
<keyword evidence="1" id="KW-1133">Transmembrane helix</keyword>
<dbReference type="Proteomes" id="UP000284202">
    <property type="component" value="Unassembled WGS sequence"/>
</dbReference>
<evidence type="ECO:0000313" key="3">
    <source>
        <dbReference type="EMBL" id="RJE84468.1"/>
    </source>
</evidence>
<feature type="domain" description="DUF1468" evidence="2">
    <location>
        <begin position="6"/>
        <end position="155"/>
    </location>
</feature>
<feature type="transmembrane region" description="Helical" evidence="1">
    <location>
        <begin position="41"/>
        <end position="60"/>
    </location>
</feature>